<dbReference type="EMBL" id="FXTU01000005">
    <property type="protein sequence ID" value="SMP25731.1"/>
    <property type="molecule type" value="Genomic_DNA"/>
</dbReference>
<name>A0AA45WQE5_9BACL</name>
<dbReference type="GO" id="GO:0070181">
    <property type="term" value="F:small ribosomal subunit rRNA binding"/>
    <property type="evidence" value="ECO:0007669"/>
    <property type="project" value="TreeGrafter"/>
</dbReference>
<keyword evidence="3 8" id="KW-0694">RNA-binding</keyword>
<protein>
    <recommendedName>
        <fullName evidence="7 8">Small ribosomal subunit protein bS6</fullName>
    </recommendedName>
</protein>
<dbReference type="GO" id="GO:0005840">
    <property type="term" value="C:ribosome"/>
    <property type="evidence" value="ECO:0007669"/>
    <property type="project" value="UniProtKB-KW"/>
</dbReference>
<dbReference type="InterPro" id="IPR000529">
    <property type="entry name" value="Ribosomal_bS6"/>
</dbReference>
<comment type="caution">
    <text evidence="9">The sequence shown here is derived from an EMBL/GenBank/DDBJ whole genome shotgun (WGS) entry which is preliminary data.</text>
</comment>
<dbReference type="Gene3D" id="3.30.70.60">
    <property type="match status" value="1"/>
</dbReference>
<evidence type="ECO:0000256" key="6">
    <source>
        <dbReference type="ARBA" id="ARBA00035104"/>
    </source>
</evidence>
<evidence type="ECO:0000256" key="4">
    <source>
        <dbReference type="ARBA" id="ARBA00022980"/>
    </source>
</evidence>
<evidence type="ECO:0000256" key="8">
    <source>
        <dbReference type="HAMAP-Rule" id="MF_00360"/>
    </source>
</evidence>
<evidence type="ECO:0000256" key="5">
    <source>
        <dbReference type="ARBA" id="ARBA00023274"/>
    </source>
</evidence>
<dbReference type="PANTHER" id="PTHR21011">
    <property type="entry name" value="MITOCHONDRIAL 28S RIBOSOMAL PROTEIN S6"/>
    <property type="match status" value="1"/>
</dbReference>
<accession>A0AA45WQE5</accession>
<dbReference type="GO" id="GO:0006412">
    <property type="term" value="P:translation"/>
    <property type="evidence" value="ECO:0007669"/>
    <property type="project" value="UniProtKB-UniRule"/>
</dbReference>
<evidence type="ECO:0000313" key="10">
    <source>
        <dbReference type="Proteomes" id="UP001157946"/>
    </source>
</evidence>
<sequence length="96" mass="11286">MHNYEIMFIVRPDVDEETVKATREKVQATITENGGEITNIDEMGKRRLAYEIDKHREGVYTVYTFKGEARVVDELDHVIRINDNILRHLIINIDEK</sequence>
<comment type="similarity">
    <text evidence="1 8">Belongs to the bacterial ribosomal protein bS6 family.</text>
</comment>
<dbReference type="NCBIfam" id="TIGR00166">
    <property type="entry name" value="S6"/>
    <property type="match status" value="1"/>
</dbReference>
<evidence type="ECO:0000256" key="2">
    <source>
        <dbReference type="ARBA" id="ARBA00022730"/>
    </source>
</evidence>
<keyword evidence="10" id="KW-1185">Reference proteome</keyword>
<dbReference type="PANTHER" id="PTHR21011:SF1">
    <property type="entry name" value="SMALL RIBOSOMAL SUBUNIT PROTEIN BS6M"/>
    <property type="match status" value="1"/>
</dbReference>
<proteinExistence type="inferred from homology"/>
<dbReference type="GO" id="GO:0005737">
    <property type="term" value="C:cytoplasm"/>
    <property type="evidence" value="ECO:0007669"/>
    <property type="project" value="UniProtKB-ARBA"/>
</dbReference>
<dbReference type="AlphaFoldDB" id="A0AA45WQE5"/>
<reference evidence="9" key="1">
    <citation type="submission" date="2017-05" db="EMBL/GenBank/DDBJ databases">
        <authorList>
            <person name="Varghese N."/>
            <person name="Submissions S."/>
        </authorList>
    </citation>
    <scope>NUCLEOTIDE SEQUENCE</scope>
    <source>
        <strain evidence="9">DSM 45262</strain>
    </source>
</reference>
<evidence type="ECO:0000256" key="1">
    <source>
        <dbReference type="ARBA" id="ARBA00009512"/>
    </source>
</evidence>
<evidence type="ECO:0000256" key="3">
    <source>
        <dbReference type="ARBA" id="ARBA00022884"/>
    </source>
</evidence>
<dbReference type="HAMAP" id="MF_00360">
    <property type="entry name" value="Ribosomal_bS6"/>
    <property type="match status" value="1"/>
</dbReference>
<dbReference type="CDD" id="cd00473">
    <property type="entry name" value="bS6"/>
    <property type="match status" value="1"/>
</dbReference>
<keyword evidence="4 8" id="KW-0689">Ribosomal protein</keyword>
<dbReference type="Proteomes" id="UP001157946">
    <property type="component" value="Unassembled WGS sequence"/>
</dbReference>
<dbReference type="RefSeq" id="WP_102993707.1">
    <property type="nucleotide sequence ID" value="NZ_FXTU01000005.1"/>
</dbReference>
<comment type="function">
    <text evidence="6 8">Binds together with bS18 to 16S ribosomal RNA.</text>
</comment>
<evidence type="ECO:0000313" key="9">
    <source>
        <dbReference type="EMBL" id="SMP25731.1"/>
    </source>
</evidence>
<dbReference type="InterPro" id="IPR035980">
    <property type="entry name" value="Ribosomal_bS6_sf"/>
</dbReference>
<dbReference type="GO" id="GO:0003735">
    <property type="term" value="F:structural constituent of ribosome"/>
    <property type="evidence" value="ECO:0007669"/>
    <property type="project" value="InterPro"/>
</dbReference>
<dbReference type="InterPro" id="IPR014717">
    <property type="entry name" value="Transl_elong_EF1B/ribsomal_bS6"/>
</dbReference>
<dbReference type="FunFam" id="3.30.70.60:FF:000002">
    <property type="entry name" value="30S ribosomal protein S6"/>
    <property type="match status" value="1"/>
</dbReference>
<dbReference type="Pfam" id="PF01250">
    <property type="entry name" value="Ribosomal_S6"/>
    <property type="match status" value="1"/>
</dbReference>
<dbReference type="GO" id="GO:1990904">
    <property type="term" value="C:ribonucleoprotein complex"/>
    <property type="evidence" value="ECO:0007669"/>
    <property type="project" value="UniProtKB-KW"/>
</dbReference>
<keyword evidence="2 8" id="KW-0699">rRNA-binding</keyword>
<keyword evidence="5 8" id="KW-0687">Ribonucleoprotein</keyword>
<organism evidence="9 10">
    <name type="scientific">Laceyella tengchongensis</name>
    <dbReference type="NCBI Taxonomy" id="574699"/>
    <lineage>
        <taxon>Bacteria</taxon>
        <taxon>Bacillati</taxon>
        <taxon>Bacillota</taxon>
        <taxon>Bacilli</taxon>
        <taxon>Bacillales</taxon>
        <taxon>Thermoactinomycetaceae</taxon>
        <taxon>Laceyella</taxon>
    </lineage>
</organism>
<dbReference type="InterPro" id="IPR020814">
    <property type="entry name" value="Ribosomal_S6_plastid/chlpt"/>
</dbReference>
<dbReference type="SUPFAM" id="SSF54995">
    <property type="entry name" value="Ribosomal protein S6"/>
    <property type="match status" value="1"/>
</dbReference>
<gene>
    <name evidence="8" type="primary">rpsF</name>
    <name evidence="9" type="ORF">SAMN06265361_10569</name>
</gene>
<evidence type="ECO:0000256" key="7">
    <source>
        <dbReference type="ARBA" id="ARBA00035294"/>
    </source>
</evidence>